<keyword evidence="3" id="KW-1185">Reference proteome</keyword>
<accession>A0ABV0NT04</accession>
<gene>
    <name evidence="2" type="ORF">GOODEAATRI_009135</name>
</gene>
<keyword evidence="1" id="KW-0472">Membrane</keyword>
<comment type="caution">
    <text evidence="2">The sequence shown here is derived from an EMBL/GenBank/DDBJ whole genome shotgun (WGS) entry which is preliminary data.</text>
</comment>
<keyword evidence="1" id="KW-1133">Transmembrane helix</keyword>
<keyword evidence="1" id="KW-0812">Transmembrane</keyword>
<protein>
    <submittedName>
        <fullName evidence="2">Uncharacterized protein</fullName>
    </submittedName>
</protein>
<name>A0ABV0NT04_9TELE</name>
<sequence>MKTPMVNVSAAQSQTDNCSYAFFSLKDSFECAQITSPRCTAAVFTMMSDQEIRGPEQWGIQLCALFGTKLRHSVDHSALVSYPPFHANISRHGVAVLLVLLLCASLFLVYNGNFSSPSRDTNNTRIQQHEHLQQPPEASISATKPHLPTLQGYIGIIDHKVGRCGCFLSLR</sequence>
<feature type="transmembrane region" description="Helical" evidence="1">
    <location>
        <begin position="89"/>
        <end position="110"/>
    </location>
</feature>
<evidence type="ECO:0000256" key="1">
    <source>
        <dbReference type="SAM" id="Phobius"/>
    </source>
</evidence>
<reference evidence="2 3" key="1">
    <citation type="submission" date="2021-06" db="EMBL/GenBank/DDBJ databases">
        <authorList>
            <person name="Palmer J.M."/>
        </authorList>
    </citation>
    <scope>NUCLEOTIDE SEQUENCE [LARGE SCALE GENOMIC DNA]</scope>
    <source>
        <strain evidence="2 3">GA_2019</strain>
        <tissue evidence="2">Muscle</tissue>
    </source>
</reference>
<dbReference type="Proteomes" id="UP001476798">
    <property type="component" value="Unassembled WGS sequence"/>
</dbReference>
<organism evidence="2 3">
    <name type="scientific">Goodea atripinnis</name>
    <dbReference type="NCBI Taxonomy" id="208336"/>
    <lineage>
        <taxon>Eukaryota</taxon>
        <taxon>Metazoa</taxon>
        <taxon>Chordata</taxon>
        <taxon>Craniata</taxon>
        <taxon>Vertebrata</taxon>
        <taxon>Euteleostomi</taxon>
        <taxon>Actinopterygii</taxon>
        <taxon>Neopterygii</taxon>
        <taxon>Teleostei</taxon>
        <taxon>Neoteleostei</taxon>
        <taxon>Acanthomorphata</taxon>
        <taxon>Ovalentaria</taxon>
        <taxon>Atherinomorphae</taxon>
        <taxon>Cyprinodontiformes</taxon>
        <taxon>Goodeidae</taxon>
        <taxon>Goodea</taxon>
    </lineage>
</organism>
<evidence type="ECO:0000313" key="2">
    <source>
        <dbReference type="EMBL" id="MEQ2174562.1"/>
    </source>
</evidence>
<dbReference type="EMBL" id="JAHRIO010050478">
    <property type="protein sequence ID" value="MEQ2174562.1"/>
    <property type="molecule type" value="Genomic_DNA"/>
</dbReference>
<evidence type="ECO:0000313" key="3">
    <source>
        <dbReference type="Proteomes" id="UP001476798"/>
    </source>
</evidence>
<proteinExistence type="predicted"/>